<keyword evidence="5 6" id="KW-0472">Membrane</keyword>
<feature type="transmembrane region" description="Helical" evidence="6">
    <location>
        <begin position="298"/>
        <end position="331"/>
    </location>
</feature>
<dbReference type="Proteomes" id="UP000319578">
    <property type="component" value="Unassembled WGS sequence"/>
</dbReference>
<protein>
    <submittedName>
        <fullName evidence="7">Sporulation integral membrane protein YtvI</fullName>
    </submittedName>
    <submittedName>
        <fullName evidence="8">Sporulation protein</fullName>
    </submittedName>
</protein>
<evidence type="ECO:0000256" key="3">
    <source>
        <dbReference type="ARBA" id="ARBA00022692"/>
    </source>
</evidence>
<keyword evidence="10" id="KW-1185">Reference proteome</keyword>
<accession>A0A0K9YXY7</accession>
<evidence type="ECO:0000313" key="7">
    <source>
        <dbReference type="EMBL" id="GED69612.1"/>
    </source>
</evidence>
<dbReference type="PATRIC" id="fig|54915.3.peg.6698"/>
<reference evidence="9" key="1">
    <citation type="submission" date="2015-07" db="EMBL/GenBank/DDBJ databases">
        <title>Genome sequencing project for genomic taxonomy and phylogenomics of Bacillus-like bacteria.</title>
        <authorList>
            <person name="Liu B."/>
            <person name="Wang J."/>
            <person name="Zhu Y."/>
            <person name="Liu G."/>
            <person name="Chen Q."/>
            <person name="Chen Z."/>
            <person name="Lan J."/>
            <person name="Che J."/>
            <person name="Ge C."/>
            <person name="Shi H."/>
            <person name="Pan Z."/>
            <person name="Liu X."/>
        </authorList>
    </citation>
    <scope>NUCLEOTIDE SEQUENCE [LARGE SCALE GENOMIC DNA]</scope>
    <source>
        <strain evidence="9">DSM 9887</strain>
    </source>
</reference>
<reference evidence="7 10" key="3">
    <citation type="submission" date="2019-06" db="EMBL/GenBank/DDBJ databases">
        <title>Whole genome shotgun sequence of Brevibacillus reuszeri NBRC 15719.</title>
        <authorList>
            <person name="Hosoyama A."/>
            <person name="Uohara A."/>
            <person name="Ohji S."/>
            <person name="Ichikawa N."/>
        </authorList>
    </citation>
    <scope>NUCLEOTIDE SEQUENCE [LARGE SCALE GENOMIC DNA]</scope>
    <source>
        <strain evidence="7 10">NBRC 15719</strain>
    </source>
</reference>
<feature type="transmembrane region" description="Helical" evidence="6">
    <location>
        <begin position="30"/>
        <end position="47"/>
    </location>
</feature>
<dbReference type="GO" id="GO:0055085">
    <property type="term" value="P:transmembrane transport"/>
    <property type="evidence" value="ECO:0007669"/>
    <property type="project" value="TreeGrafter"/>
</dbReference>
<dbReference type="AlphaFoldDB" id="A0A0K9YXY7"/>
<evidence type="ECO:0000313" key="8">
    <source>
        <dbReference type="EMBL" id="KNB73569.1"/>
    </source>
</evidence>
<dbReference type="NCBIfam" id="TIGR02872">
    <property type="entry name" value="spore_ytvI"/>
    <property type="match status" value="1"/>
</dbReference>
<dbReference type="PANTHER" id="PTHR21716">
    <property type="entry name" value="TRANSMEMBRANE PROTEIN"/>
    <property type="match status" value="1"/>
</dbReference>
<evidence type="ECO:0000256" key="2">
    <source>
        <dbReference type="ARBA" id="ARBA00009773"/>
    </source>
</evidence>
<dbReference type="GO" id="GO:0016020">
    <property type="term" value="C:membrane"/>
    <property type="evidence" value="ECO:0007669"/>
    <property type="project" value="UniProtKB-SubCell"/>
</dbReference>
<dbReference type="Proteomes" id="UP000036834">
    <property type="component" value="Unassembled WGS sequence"/>
</dbReference>
<organism evidence="8 9">
    <name type="scientific">Brevibacillus reuszeri</name>
    <dbReference type="NCBI Taxonomy" id="54915"/>
    <lineage>
        <taxon>Bacteria</taxon>
        <taxon>Bacillati</taxon>
        <taxon>Bacillota</taxon>
        <taxon>Bacilli</taxon>
        <taxon>Bacillales</taxon>
        <taxon>Paenibacillaceae</taxon>
        <taxon>Brevibacillus</taxon>
    </lineage>
</organism>
<comment type="caution">
    <text evidence="8">The sequence shown here is derived from an EMBL/GenBank/DDBJ whole genome shotgun (WGS) entry which is preliminary data.</text>
</comment>
<reference evidence="8" key="2">
    <citation type="submission" date="2015-07" db="EMBL/GenBank/DDBJ databases">
        <title>MeaNS - Measles Nucleotide Surveillance Program.</title>
        <authorList>
            <person name="Tran T."/>
            <person name="Druce J."/>
        </authorList>
    </citation>
    <scope>NUCLEOTIDE SEQUENCE</scope>
    <source>
        <strain evidence="8">DSM 9887</strain>
    </source>
</reference>
<dbReference type="InterPro" id="IPR002549">
    <property type="entry name" value="AI-2E-like"/>
</dbReference>
<sequence>MTIRKILLLVILLAITLYLLPYSIPFLLALLTAILLEPLVLVLIRLLKVNRMTSVILCFLIFLVTFGLGLYWIGTQIVIQGIELAQRLPAFSQHLFELVESNLISWETYYASLPTEAIDQIQSVFAGLKTWAINGASSFAKGILGVAAIIPGFLISTIIYLVAVFLMSLDLPRLRAGFMRMFTTSAREKVNVVLSQLNRATIGFLRAQIILSLMTFGMSFIGLLILQVKYAAVIALLIVLVDILPILGTGSFLVPWAIYHFFTGRSQLAIGLIILFIVITVVRRIIEPKILASHLGISALAALISMFLGFQIIGFFGLIVGPALVIIYEALRKAGFLNFKIDF</sequence>
<evidence type="ECO:0000313" key="10">
    <source>
        <dbReference type="Proteomes" id="UP000319578"/>
    </source>
</evidence>
<feature type="transmembrane region" description="Helical" evidence="6">
    <location>
        <begin position="143"/>
        <end position="171"/>
    </location>
</feature>
<dbReference type="RefSeq" id="WP_049737573.1">
    <property type="nucleotide sequence ID" value="NZ_BJON01000013.1"/>
</dbReference>
<feature type="transmembrane region" description="Helical" evidence="6">
    <location>
        <begin position="54"/>
        <end position="74"/>
    </location>
</feature>
<evidence type="ECO:0000256" key="6">
    <source>
        <dbReference type="SAM" id="Phobius"/>
    </source>
</evidence>
<dbReference type="OrthoDB" id="9774361at2"/>
<comment type="similarity">
    <text evidence="2">Belongs to the autoinducer-2 exporter (AI-2E) (TC 2.A.86) family.</text>
</comment>
<feature type="transmembrane region" description="Helical" evidence="6">
    <location>
        <begin position="204"/>
        <end position="226"/>
    </location>
</feature>
<keyword evidence="3 6" id="KW-0812">Transmembrane</keyword>
<gene>
    <name evidence="8" type="ORF">ADS79_06390</name>
    <name evidence="7" type="ORF">BRE01_33140</name>
</gene>
<evidence type="ECO:0000313" key="9">
    <source>
        <dbReference type="Proteomes" id="UP000036834"/>
    </source>
</evidence>
<evidence type="ECO:0000256" key="4">
    <source>
        <dbReference type="ARBA" id="ARBA00022989"/>
    </source>
</evidence>
<dbReference type="STRING" id="54915.ADS79_06390"/>
<dbReference type="InterPro" id="IPR014227">
    <property type="entry name" value="YtvI-like"/>
</dbReference>
<feature type="transmembrane region" description="Helical" evidence="6">
    <location>
        <begin position="7"/>
        <end position="24"/>
    </location>
</feature>
<comment type="subcellular location">
    <subcellularLocation>
        <location evidence="1">Membrane</location>
        <topology evidence="1">Multi-pass membrane protein</topology>
    </subcellularLocation>
</comment>
<feature type="transmembrane region" description="Helical" evidence="6">
    <location>
        <begin position="232"/>
        <end position="256"/>
    </location>
</feature>
<name>A0A0K9YXY7_9BACL</name>
<dbReference type="PANTHER" id="PTHR21716:SF68">
    <property type="entry name" value="TRANSPORT PROTEIN YTVI-RELATED"/>
    <property type="match status" value="1"/>
</dbReference>
<feature type="transmembrane region" description="Helical" evidence="6">
    <location>
        <begin position="268"/>
        <end position="286"/>
    </location>
</feature>
<evidence type="ECO:0000256" key="5">
    <source>
        <dbReference type="ARBA" id="ARBA00023136"/>
    </source>
</evidence>
<dbReference type="Pfam" id="PF01594">
    <property type="entry name" value="AI-2E_transport"/>
    <property type="match status" value="1"/>
</dbReference>
<dbReference type="EMBL" id="BJON01000013">
    <property type="protein sequence ID" value="GED69612.1"/>
    <property type="molecule type" value="Genomic_DNA"/>
</dbReference>
<proteinExistence type="inferred from homology"/>
<keyword evidence="4 6" id="KW-1133">Transmembrane helix</keyword>
<dbReference type="EMBL" id="LGIQ01000005">
    <property type="protein sequence ID" value="KNB73569.1"/>
    <property type="molecule type" value="Genomic_DNA"/>
</dbReference>
<evidence type="ECO:0000256" key="1">
    <source>
        <dbReference type="ARBA" id="ARBA00004141"/>
    </source>
</evidence>